<organism evidence="2">
    <name type="scientific">Clostridium botulinum</name>
    <dbReference type="NCBI Taxonomy" id="1491"/>
    <lineage>
        <taxon>Bacteria</taxon>
        <taxon>Bacillati</taxon>
        <taxon>Bacillota</taxon>
        <taxon>Clostridia</taxon>
        <taxon>Eubacteriales</taxon>
        <taxon>Clostridiaceae</taxon>
        <taxon>Clostridium</taxon>
    </lineage>
</organism>
<feature type="transmembrane region" description="Helical" evidence="1">
    <location>
        <begin position="30"/>
        <end position="52"/>
    </location>
</feature>
<keyword evidence="2" id="KW-0614">Plasmid</keyword>
<evidence type="ECO:0000313" key="2">
    <source>
        <dbReference type="EMBL" id="APU87012.1"/>
    </source>
</evidence>
<keyword evidence="1" id="KW-1133">Transmembrane helix</keyword>
<geneLocation type="plasmid" evidence="2">
    <name>pNPD8_2</name>
</geneLocation>
<accession>A0A1L7JN51</accession>
<name>A0A1L7JN51_CLOBO</name>
<dbReference type="AlphaFoldDB" id="A0A1L7JN51"/>
<dbReference type="EMBL" id="CP015706">
    <property type="protein sequence ID" value="APU87012.1"/>
    <property type="molecule type" value="Genomic_DNA"/>
</dbReference>
<sequence>MECSDGNTISEINPCRVEISLSLRTLNRPVLIILTEVIIPYFCYFCNTHFLLF</sequence>
<proteinExistence type="predicted"/>
<protein>
    <submittedName>
        <fullName evidence="2">Uncharacterized protein</fullName>
    </submittedName>
</protein>
<keyword evidence="1" id="KW-0472">Membrane</keyword>
<reference evidence="2" key="1">
    <citation type="submission" date="2016-05" db="EMBL/GenBank/DDBJ databases">
        <authorList>
            <person name="Lavstsen T."/>
            <person name="Jespersen J.S."/>
        </authorList>
    </citation>
    <scope>NUCLEOTIDE SEQUENCE</scope>
    <source>
        <strain evidence="2">CDC69096</strain>
        <plasmid evidence="2">pNPD8_2</plasmid>
    </source>
</reference>
<evidence type="ECO:0000256" key="1">
    <source>
        <dbReference type="SAM" id="Phobius"/>
    </source>
</evidence>
<keyword evidence="1" id="KW-0812">Transmembrane</keyword>
<gene>
    <name evidence="2" type="ORF">NPD8_3926</name>
</gene>